<accession>A0ABN1DM38</accession>
<proteinExistence type="predicted"/>
<comment type="caution">
    <text evidence="1">The sequence shown here is derived from an EMBL/GenBank/DDBJ whole genome shotgun (WGS) entry which is preliminary data.</text>
</comment>
<dbReference type="Proteomes" id="UP001501169">
    <property type="component" value="Unassembled WGS sequence"/>
</dbReference>
<name>A0ABN1DM38_9GAMM</name>
<dbReference type="EMBL" id="BAAAEO010000002">
    <property type="protein sequence ID" value="GAA0547099.1"/>
    <property type="molecule type" value="Genomic_DNA"/>
</dbReference>
<reference evidence="1 2" key="1">
    <citation type="journal article" date="2019" name="Int. J. Syst. Evol. Microbiol.">
        <title>The Global Catalogue of Microorganisms (GCM) 10K type strain sequencing project: providing services to taxonomists for standard genome sequencing and annotation.</title>
        <authorList>
            <consortium name="The Broad Institute Genomics Platform"/>
            <consortium name="The Broad Institute Genome Sequencing Center for Infectious Disease"/>
            <person name="Wu L."/>
            <person name="Ma J."/>
        </authorList>
    </citation>
    <scope>NUCLEOTIDE SEQUENCE [LARGE SCALE GENOMIC DNA]</scope>
    <source>
        <strain evidence="1 2">JCM 14331</strain>
    </source>
</reference>
<evidence type="ECO:0000313" key="1">
    <source>
        <dbReference type="EMBL" id="GAA0547099.1"/>
    </source>
</evidence>
<keyword evidence="2" id="KW-1185">Reference proteome</keyword>
<evidence type="ECO:0000313" key="2">
    <source>
        <dbReference type="Proteomes" id="UP001501169"/>
    </source>
</evidence>
<sequence>MISPRKILKCLDEHWQVIEALIGRSNMGSFSFQDVQALIKRFNPGYSSEQVFKEAQRLLQAEVFIPLAKSSQLELNRAVLEFAEYLLQEHNLGMAEDIQSRIHELNRLARKLELAAKGRDASELKRFIWQMDERIREVVKHFAKNETAILNLVDKAKADERNLSLARRYSAVMEAFDDYIEPMLQLIDINGPFQATIAGLEALLSEQISALEISGGLSHEKELLLQLRTRLLDMNQIGRESLSRSADALMPLREELRKNTLLSRNASAVLGLMRKKGIDLTLSQLPVVIASDSQRFSLGSANQLTSYMAELADYQQAEYQLPTQQDERVAPNLQLPDYDSVLNKARSSGTISNLARWLDESYPNLALDELLYLYQALSREDGLALNHNNQSVELTLQQHKLTLYPFSQEAKADAS</sequence>
<gene>
    <name evidence="1" type="primary">mksB</name>
    <name evidence="1" type="ORF">GCM10009098_13350</name>
</gene>
<organism evidence="1 2">
    <name type="scientific">Rheinheimera aquimaris</name>
    <dbReference type="NCBI Taxonomy" id="412437"/>
    <lineage>
        <taxon>Bacteria</taxon>
        <taxon>Pseudomonadati</taxon>
        <taxon>Pseudomonadota</taxon>
        <taxon>Gammaproteobacteria</taxon>
        <taxon>Chromatiales</taxon>
        <taxon>Chromatiaceae</taxon>
        <taxon>Rheinheimera</taxon>
    </lineage>
</organism>
<protein>
    <submittedName>
        <fullName evidence="1">Mks condensin complex protein MksB</fullName>
    </submittedName>
</protein>
<dbReference type="RefSeq" id="WP_226766319.1">
    <property type="nucleotide sequence ID" value="NZ_BAAAEO010000002.1"/>
</dbReference>